<name>A0ABS6VLA4_9GAMM</name>
<comment type="caution">
    <text evidence="3">The sequence shown here is derived from an EMBL/GenBank/DDBJ whole genome shotgun (WGS) entry which is preliminary data.</text>
</comment>
<protein>
    <submittedName>
        <fullName evidence="3">SDR family oxidoreductase</fullName>
    </submittedName>
</protein>
<evidence type="ECO:0000256" key="1">
    <source>
        <dbReference type="ARBA" id="ARBA00006484"/>
    </source>
</evidence>
<evidence type="ECO:0000256" key="2">
    <source>
        <dbReference type="ARBA" id="ARBA00023002"/>
    </source>
</evidence>
<organism evidence="3 4">
    <name type="scientific">Pantoea allii</name>
    <dbReference type="NCBI Taxonomy" id="574096"/>
    <lineage>
        <taxon>Bacteria</taxon>
        <taxon>Pseudomonadati</taxon>
        <taxon>Pseudomonadota</taxon>
        <taxon>Gammaproteobacteria</taxon>
        <taxon>Enterobacterales</taxon>
        <taxon>Erwiniaceae</taxon>
        <taxon>Pantoea</taxon>
    </lineage>
</organism>
<dbReference type="PANTHER" id="PTHR44196">
    <property type="entry name" value="DEHYDROGENASE/REDUCTASE SDR FAMILY MEMBER 7B"/>
    <property type="match status" value="1"/>
</dbReference>
<dbReference type="Gene3D" id="3.40.50.720">
    <property type="entry name" value="NAD(P)-binding Rossmann-like Domain"/>
    <property type="match status" value="1"/>
</dbReference>
<gene>
    <name evidence="3" type="ORF">KYI95_23430</name>
</gene>
<dbReference type="InterPro" id="IPR002347">
    <property type="entry name" value="SDR_fam"/>
</dbReference>
<comment type="similarity">
    <text evidence="1">Belongs to the short-chain dehydrogenases/reductases (SDR) family.</text>
</comment>
<sequence>MTSSNSSITTSLEGKVAAITGAASGIGLACAKTLLAAGAKVVLIDRDGEKLSKLVTELGDNAFALQVDLMKPEQIDNMLSDIINLTGRLDIFHANAGAYVGGPVAEGDPDVWDRVLCLNINAAFRCVRAVLPEMIKQKSGDIIFTSSIAGVVPVIWEPIYAASKFAVQAFVHTTRRQVAQYGVRVGAVLPGPVVTALLDDWPKAKMDEALANGSLMQPTEVAESVLFMVTRSKGVTVRDLVILPNSVDL</sequence>
<dbReference type="SUPFAM" id="SSF51735">
    <property type="entry name" value="NAD(P)-binding Rossmann-fold domains"/>
    <property type="match status" value="1"/>
</dbReference>
<keyword evidence="4" id="KW-1185">Reference proteome</keyword>
<dbReference type="PROSITE" id="PS00061">
    <property type="entry name" value="ADH_SHORT"/>
    <property type="match status" value="1"/>
</dbReference>
<dbReference type="Pfam" id="PF00106">
    <property type="entry name" value="adh_short"/>
    <property type="match status" value="1"/>
</dbReference>
<evidence type="ECO:0000313" key="3">
    <source>
        <dbReference type="EMBL" id="MBW1260120.1"/>
    </source>
</evidence>
<proteinExistence type="inferred from homology"/>
<dbReference type="CDD" id="cd05233">
    <property type="entry name" value="SDR_c"/>
    <property type="match status" value="1"/>
</dbReference>
<reference evidence="3 4" key="1">
    <citation type="submission" date="2021-07" db="EMBL/GenBank/DDBJ databases">
        <title>A novel phosphonate cluster across the Pantoea species complex is important for pathogenicity in onion.</title>
        <authorList>
            <person name="Zhao M."/>
            <person name="Stice S."/>
            <person name="Shin G.Y."/>
            <person name="Coutinho T."/>
            <person name="Gitaitis R."/>
            <person name="Kvitko B."/>
            <person name="Dutta B."/>
        </authorList>
    </citation>
    <scope>NUCLEOTIDE SEQUENCE [LARGE SCALE GENOMIC DNA]</scope>
    <source>
        <strain evidence="3 4">BD 382</strain>
    </source>
</reference>
<accession>A0ABS6VLA4</accession>
<dbReference type="PRINTS" id="PR00081">
    <property type="entry name" value="GDHRDH"/>
</dbReference>
<dbReference type="InterPro" id="IPR020904">
    <property type="entry name" value="Sc_DH/Rdtase_CS"/>
</dbReference>
<dbReference type="RefSeq" id="WP_063879291.1">
    <property type="nucleotide sequence ID" value="NZ_CP193910.1"/>
</dbReference>
<dbReference type="Proteomes" id="UP001197236">
    <property type="component" value="Unassembled WGS sequence"/>
</dbReference>
<evidence type="ECO:0000313" key="4">
    <source>
        <dbReference type="Proteomes" id="UP001197236"/>
    </source>
</evidence>
<dbReference type="PANTHER" id="PTHR44196:SF1">
    <property type="entry name" value="DEHYDROGENASE_REDUCTASE SDR FAMILY MEMBER 7B"/>
    <property type="match status" value="1"/>
</dbReference>
<dbReference type="EMBL" id="JAHVXZ010000030">
    <property type="protein sequence ID" value="MBW1260120.1"/>
    <property type="molecule type" value="Genomic_DNA"/>
</dbReference>
<dbReference type="InterPro" id="IPR036291">
    <property type="entry name" value="NAD(P)-bd_dom_sf"/>
</dbReference>
<keyword evidence="2" id="KW-0560">Oxidoreductase</keyword>